<keyword evidence="3" id="KW-1185">Reference proteome</keyword>
<evidence type="ECO:0000313" key="3">
    <source>
        <dbReference type="Proteomes" id="UP000279089"/>
    </source>
</evidence>
<protein>
    <submittedName>
        <fullName evidence="2">Conjugative transposon protein TraN</fullName>
    </submittedName>
</protein>
<gene>
    <name evidence="2" type="primary">traN</name>
    <name evidence="2" type="ORF">EG028_19665</name>
</gene>
<dbReference type="InterPro" id="IPR022298">
    <property type="entry name" value="Conjug_transposon_TraN"/>
</dbReference>
<accession>A0A3N4M7V6</accession>
<dbReference type="Proteomes" id="UP000279089">
    <property type="component" value="Unassembled WGS sequence"/>
</dbReference>
<keyword evidence="1" id="KW-0732">Signal</keyword>
<comment type="caution">
    <text evidence="2">The sequence shown here is derived from an EMBL/GenBank/DDBJ whole genome shotgun (WGS) entry which is preliminary data.</text>
</comment>
<dbReference type="RefSeq" id="WP_120517986.1">
    <property type="nucleotide sequence ID" value="NZ_QXZY01000011.1"/>
</dbReference>
<reference evidence="3" key="1">
    <citation type="submission" date="2018-11" db="EMBL/GenBank/DDBJ databases">
        <title>Chitinophaga lutea sp.nov., isolate from arsenic contaminated soil.</title>
        <authorList>
            <person name="Zong Y."/>
        </authorList>
    </citation>
    <scope>NUCLEOTIDE SEQUENCE [LARGE SCALE GENOMIC DNA]</scope>
    <source>
        <strain evidence="3">YLT18</strain>
    </source>
</reference>
<dbReference type="OrthoDB" id="1038500at2"/>
<organism evidence="2 3">
    <name type="scientific">Chitinophaga barathri</name>
    <dbReference type="NCBI Taxonomy" id="1647451"/>
    <lineage>
        <taxon>Bacteria</taxon>
        <taxon>Pseudomonadati</taxon>
        <taxon>Bacteroidota</taxon>
        <taxon>Chitinophagia</taxon>
        <taxon>Chitinophagales</taxon>
        <taxon>Chitinophagaceae</taxon>
        <taxon>Chitinophaga</taxon>
    </lineage>
</organism>
<evidence type="ECO:0000313" key="2">
    <source>
        <dbReference type="EMBL" id="RPD39345.1"/>
    </source>
</evidence>
<dbReference type="Pfam" id="PF13595">
    <property type="entry name" value="DUF4138"/>
    <property type="match status" value="1"/>
</dbReference>
<feature type="signal peptide" evidence="1">
    <location>
        <begin position="1"/>
        <end position="21"/>
    </location>
</feature>
<dbReference type="AlphaFoldDB" id="A0A3N4M7V6"/>
<name>A0A3N4M7V6_9BACT</name>
<evidence type="ECO:0000256" key="1">
    <source>
        <dbReference type="SAM" id="SignalP"/>
    </source>
</evidence>
<feature type="chain" id="PRO_5017951735" evidence="1">
    <location>
        <begin position="22"/>
        <end position="282"/>
    </location>
</feature>
<sequence length="282" mass="31558">MKRISVLSVMCVFMLTSWLSGYCQQDATFIKSTISPLRLTVSKFKTTNLIFPFSIISVDRGSGQLLVQKATGVQNILQVKAASDSLMETNLTVVTSDGRLYSFVTSYGNEPSVLNVNLGTSMPEGEPFAGMLSKSIQDEAMIQNSAMRVSALKPLFRHVSDRKHDISFGMTGIYIHEDICFWQLQLTNSSRIKYDVQQLRFFIKDLRRSKRTASQEVEILPTYAIGNKSSVYPNSSQTAVIALPKFVIPENKVLVIQLIEKSGGRNLTLEVKNKYILQARPI</sequence>
<dbReference type="NCBIfam" id="TIGR03780">
    <property type="entry name" value="Bac_Flav_CT_N"/>
    <property type="match status" value="1"/>
</dbReference>
<dbReference type="EMBL" id="RMBX01000011">
    <property type="protein sequence ID" value="RPD39345.1"/>
    <property type="molecule type" value="Genomic_DNA"/>
</dbReference>
<proteinExistence type="predicted"/>